<dbReference type="GO" id="GO:0005524">
    <property type="term" value="F:ATP binding"/>
    <property type="evidence" value="ECO:0007669"/>
    <property type="project" value="UniProtKB-KW"/>
</dbReference>
<keyword evidence="3" id="KW-1185">Reference proteome</keyword>
<dbReference type="EMBL" id="AEUZ02000001">
    <property type="protein sequence ID" value="EHJ56707.1"/>
    <property type="molecule type" value="Genomic_DNA"/>
</dbReference>
<name>G5KEH1_9STRE</name>
<evidence type="ECO:0000259" key="1">
    <source>
        <dbReference type="Pfam" id="PF01695"/>
    </source>
</evidence>
<dbReference type="InterPro" id="IPR027417">
    <property type="entry name" value="P-loop_NTPase"/>
</dbReference>
<gene>
    <name evidence="2" type="ORF">STRUR_0805</name>
</gene>
<dbReference type="GO" id="GO:0006260">
    <property type="term" value="P:DNA replication"/>
    <property type="evidence" value="ECO:0007669"/>
    <property type="project" value="TreeGrafter"/>
</dbReference>
<feature type="domain" description="IstB-like ATP-binding" evidence="1">
    <location>
        <begin position="127"/>
        <end position="260"/>
    </location>
</feature>
<proteinExistence type="predicted"/>
<comment type="caution">
    <text evidence="2">The sequence shown here is derived from an EMBL/GenBank/DDBJ whole genome shotgun (WGS) entry which is preliminary data.</text>
</comment>
<evidence type="ECO:0000313" key="2">
    <source>
        <dbReference type="EMBL" id="EHJ56707.1"/>
    </source>
</evidence>
<dbReference type="Proteomes" id="UP000005388">
    <property type="component" value="Unassembled WGS sequence"/>
</dbReference>
<accession>G5KEH1</accession>
<evidence type="ECO:0000313" key="3">
    <source>
        <dbReference type="Proteomes" id="UP000005388"/>
    </source>
</evidence>
<dbReference type="PANTHER" id="PTHR30050:SF4">
    <property type="entry name" value="ATP-BINDING PROTEIN RV3427C IN INSERTION SEQUENCE-RELATED"/>
    <property type="match status" value="1"/>
</dbReference>
<organism evidence="2 3">
    <name type="scientific">Streptococcus urinalis 2285-97</name>
    <dbReference type="NCBI Taxonomy" id="764291"/>
    <lineage>
        <taxon>Bacteria</taxon>
        <taxon>Bacillati</taxon>
        <taxon>Bacillota</taxon>
        <taxon>Bacilli</taxon>
        <taxon>Lactobacillales</taxon>
        <taxon>Streptococcaceae</taxon>
        <taxon>Streptococcus</taxon>
    </lineage>
</organism>
<dbReference type="RefSeq" id="WP_006739453.1">
    <property type="nucleotide sequence ID" value="NZ_AEUZ02000001.1"/>
</dbReference>
<protein>
    <submittedName>
        <fullName evidence="2">IstB-like ATP-binding protein</fullName>
    </submittedName>
</protein>
<sequence length="282" mass="32194">MVLQQMMRAIGDGTRKGMLVSGYLVDTGKICEIHNTPIYLRTRPRGTESEFCWDCQQKAIDNKKNAVDIAYQNQAILAGGYAVFKRESILSAEIAKANFQNFKVENETDEKALNYAERLVRDYSKDMVGNAVIKGNAGVGKSHLSMSIAKQLNETFKSYNEKKSVLFISVSRLVQLVQDSFNQKDSKYTQERMTKLLTECDYLVLDDLGKESTTGNNVKPASDWTYRFLFNILDSRETTIINTNFSVKELQRIYDKPFTDRILKGAKNNIFSYPENAESKRY</sequence>
<dbReference type="AlphaFoldDB" id="G5KEH1"/>
<dbReference type="Pfam" id="PF01695">
    <property type="entry name" value="IstB_IS21"/>
    <property type="match status" value="1"/>
</dbReference>
<dbReference type="PANTHER" id="PTHR30050">
    <property type="entry name" value="CHROMOSOMAL REPLICATION INITIATOR PROTEIN DNAA"/>
    <property type="match status" value="1"/>
</dbReference>
<dbReference type="eggNOG" id="COG1484">
    <property type="taxonomic scope" value="Bacteria"/>
</dbReference>
<dbReference type="STRING" id="764291.STRUR_0805"/>
<reference evidence="2 3" key="1">
    <citation type="journal article" date="2014" name="Int. J. Syst. Evol. Microbiol.">
        <title>Phylogenomics and the dynamic genome evolution of the genus Streptococcus.</title>
        <authorList>
            <consortium name="The Broad Institute Genome Sequencing Platform"/>
            <person name="Richards V.P."/>
            <person name="Palmer S.R."/>
            <person name="Pavinski Bitar P.D."/>
            <person name="Qin X."/>
            <person name="Weinstock G.M."/>
            <person name="Highlander S.K."/>
            <person name="Town C.D."/>
            <person name="Burne R.A."/>
            <person name="Stanhope M.J."/>
        </authorList>
    </citation>
    <scope>NUCLEOTIDE SEQUENCE [LARGE SCALE GENOMIC DNA]</scope>
    <source>
        <strain evidence="2 3">2285-97</strain>
    </source>
</reference>
<dbReference type="Gene3D" id="3.40.50.300">
    <property type="entry name" value="P-loop containing nucleotide triphosphate hydrolases"/>
    <property type="match status" value="1"/>
</dbReference>
<dbReference type="InterPro" id="IPR002611">
    <property type="entry name" value="IstB_ATP-bd"/>
</dbReference>
<dbReference type="SUPFAM" id="SSF52540">
    <property type="entry name" value="P-loop containing nucleoside triphosphate hydrolases"/>
    <property type="match status" value="1"/>
</dbReference>